<protein>
    <submittedName>
        <fullName evidence="2">Uncharacterized protein KIAA1586-like</fullName>
    </submittedName>
</protein>
<sequence>MQKVLSDTIRGKIKEEIRRSPYIGLLTDETVNITVDKKLIVYLRIMTSGGPKSIFHSNVTIHSGNVETVMNALIDTLVASDIEIDKVMGFGSDGASVMTGRLNGVALAASDATKRDKGVVNISEYRKDVNTIYNFYHFSAARMNRLRELNDALDNNDFRSLKEPCSVRWLSLSRAVTAINNSWAVLAVELEEESRPEKNNAVAKGLLLRVSSFKFVVTTKLLKDVLVLMNRLNLLFQRDTIDLSTIAPMVLSTIQSLQQLLETPYSSVHEAQFMDTFDRQTRTYHGVQLKHAAEVNIDAFVNGTRREFVEALIYNLQRRFEGDQITVLTSLDVLLNPRKLPQDRNELANFGIPEMEALCGHFGRDMGDDGEIHRAIINFEEL</sequence>
<evidence type="ECO:0000313" key="1">
    <source>
        <dbReference type="Proteomes" id="UP000694865"/>
    </source>
</evidence>
<gene>
    <name evidence="2" type="primary">LOC102801681</name>
</gene>
<dbReference type="GeneID" id="102801681"/>
<dbReference type="Proteomes" id="UP000694865">
    <property type="component" value="Unplaced"/>
</dbReference>
<accession>A0ABM0MPM5</accession>
<dbReference type="PANTHER" id="PTHR46880:SF5">
    <property type="entry name" value="DUF4371 DOMAIN-CONTAINING PROTEIN"/>
    <property type="match status" value="1"/>
</dbReference>
<evidence type="ECO:0000313" key="2">
    <source>
        <dbReference type="RefSeq" id="XP_006821966.1"/>
    </source>
</evidence>
<reference evidence="2" key="1">
    <citation type="submission" date="2025-08" db="UniProtKB">
        <authorList>
            <consortium name="RefSeq"/>
        </authorList>
    </citation>
    <scope>IDENTIFICATION</scope>
    <source>
        <tissue evidence="2">Testes</tissue>
    </source>
</reference>
<proteinExistence type="predicted"/>
<dbReference type="PANTHER" id="PTHR46880">
    <property type="entry name" value="RAS-ASSOCIATING DOMAIN-CONTAINING PROTEIN"/>
    <property type="match status" value="1"/>
</dbReference>
<organism evidence="1 2">
    <name type="scientific">Saccoglossus kowalevskii</name>
    <name type="common">Acorn worm</name>
    <dbReference type="NCBI Taxonomy" id="10224"/>
    <lineage>
        <taxon>Eukaryota</taxon>
        <taxon>Metazoa</taxon>
        <taxon>Hemichordata</taxon>
        <taxon>Enteropneusta</taxon>
        <taxon>Harrimaniidae</taxon>
        <taxon>Saccoglossus</taxon>
    </lineage>
</organism>
<dbReference type="RefSeq" id="XP_006821966.1">
    <property type="nucleotide sequence ID" value="XM_006821903.1"/>
</dbReference>
<feature type="non-terminal residue" evidence="2">
    <location>
        <position position="382"/>
    </location>
</feature>
<name>A0ABM0MPM5_SACKO</name>
<keyword evidence="1" id="KW-1185">Reference proteome</keyword>